<protein>
    <submittedName>
        <fullName evidence="1">ATP-binding protein PhnN</fullName>
        <ecNumber evidence="1">2.7.4.23</ecNumber>
    </submittedName>
</protein>
<dbReference type="GO" id="GO:0005524">
    <property type="term" value="F:ATP binding"/>
    <property type="evidence" value="ECO:0007669"/>
    <property type="project" value="UniProtKB-KW"/>
</dbReference>
<dbReference type="Proteomes" id="UP000251123">
    <property type="component" value="Unassembled WGS sequence"/>
</dbReference>
<evidence type="ECO:0000313" key="2">
    <source>
        <dbReference type="Proteomes" id="UP000251123"/>
    </source>
</evidence>
<dbReference type="AlphaFoldDB" id="A0A2X3CMN1"/>
<dbReference type="InterPro" id="IPR027417">
    <property type="entry name" value="P-loop_NTPase"/>
</dbReference>
<dbReference type="SUPFAM" id="SSF52540">
    <property type="entry name" value="P-loop containing nucleoside triphosphate hydrolases"/>
    <property type="match status" value="1"/>
</dbReference>
<accession>A0A2X3CMN1</accession>
<dbReference type="EMBL" id="UASN01000022">
    <property type="protein sequence ID" value="SQC18312.1"/>
    <property type="molecule type" value="Genomic_DNA"/>
</dbReference>
<keyword evidence="1" id="KW-0547">Nucleotide-binding</keyword>
<evidence type="ECO:0000313" key="1">
    <source>
        <dbReference type="EMBL" id="SQC18312.1"/>
    </source>
</evidence>
<sequence length="111" mass="12607">MALAWRSTSGCTPALTWWPTAPRAHLALARERYGEVLVPICLAVSPPVLRQRLEQRGRENALEIAQRLERAARYKPDNCLTLNNDGSLRQSVDEFFRLLRSHAAREADQLV</sequence>
<dbReference type="GO" id="GO:0033863">
    <property type="term" value="F:ribose 1,5-bisphosphate phosphokinase activity"/>
    <property type="evidence" value="ECO:0007669"/>
    <property type="project" value="UniProtKB-EC"/>
</dbReference>
<name>A0A2X3CMN1_KLEPN</name>
<organism evidence="1 2">
    <name type="scientific">Klebsiella pneumoniae</name>
    <dbReference type="NCBI Taxonomy" id="573"/>
    <lineage>
        <taxon>Bacteria</taxon>
        <taxon>Pseudomonadati</taxon>
        <taxon>Pseudomonadota</taxon>
        <taxon>Gammaproteobacteria</taxon>
        <taxon>Enterobacterales</taxon>
        <taxon>Enterobacteriaceae</taxon>
        <taxon>Klebsiella/Raoultella group</taxon>
        <taxon>Klebsiella</taxon>
        <taxon>Klebsiella pneumoniae complex</taxon>
    </lineage>
</organism>
<reference evidence="1 2" key="1">
    <citation type="submission" date="2018-06" db="EMBL/GenBank/DDBJ databases">
        <authorList>
            <consortium name="Pathogen Informatics"/>
            <person name="Doyle S."/>
        </authorList>
    </citation>
    <scope>NUCLEOTIDE SEQUENCE [LARGE SCALE GENOMIC DNA]</scope>
    <source>
        <strain evidence="1 2">NCTC9601</strain>
    </source>
</reference>
<keyword evidence="1" id="KW-0067">ATP-binding</keyword>
<gene>
    <name evidence="1" type="primary">phnN</name>
    <name evidence="1" type="ORF">NCTC9601_05247</name>
</gene>
<dbReference type="EC" id="2.7.4.23" evidence="1"/>
<proteinExistence type="predicted"/>
<dbReference type="Gene3D" id="3.40.50.300">
    <property type="entry name" value="P-loop containing nucleotide triphosphate hydrolases"/>
    <property type="match status" value="1"/>
</dbReference>
<keyword evidence="1" id="KW-0808">Transferase</keyword>